<dbReference type="PROSITE" id="PS51782">
    <property type="entry name" value="LYSM"/>
    <property type="match status" value="2"/>
</dbReference>
<dbReference type="AlphaFoldDB" id="A0A1V8M9Q5"/>
<accession>A0A1V8M9Q5</accession>
<dbReference type="SUPFAM" id="SSF54106">
    <property type="entry name" value="LysM domain"/>
    <property type="match status" value="2"/>
</dbReference>
<keyword evidence="4" id="KW-1185">Reference proteome</keyword>
<name>A0A1V8M9Q5_9GAMM</name>
<dbReference type="CDD" id="cd00118">
    <property type="entry name" value="LysM"/>
    <property type="match status" value="1"/>
</dbReference>
<dbReference type="InterPro" id="IPR018392">
    <property type="entry name" value="LysM"/>
</dbReference>
<dbReference type="Proteomes" id="UP000191980">
    <property type="component" value="Unassembled WGS sequence"/>
</dbReference>
<dbReference type="InterPro" id="IPR036779">
    <property type="entry name" value="LysM_dom_sf"/>
</dbReference>
<dbReference type="Gene3D" id="3.10.350.10">
    <property type="entry name" value="LysM domain"/>
    <property type="match status" value="2"/>
</dbReference>
<comment type="similarity">
    <text evidence="1">Belongs to the transglycosylase Slt family.</text>
</comment>
<dbReference type="SMART" id="SM00257">
    <property type="entry name" value="LysM"/>
    <property type="match status" value="2"/>
</dbReference>
<gene>
    <name evidence="3" type="ORF">AU255_10575</name>
</gene>
<reference evidence="3 4" key="1">
    <citation type="submission" date="2015-12" db="EMBL/GenBank/DDBJ databases">
        <authorList>
            <person name="Shamseldin A."/>
            <person name="Moawad H."/>
            <person name="Abd El-Rahim W.M."/>
            <person name="Sadowsky M.J."/>
        </authorList>
    </citation>
    <scope>NUCLEOTIDE SEQUENCE [LARGE SCALE GENOMIC DNA]</scope>
    <source>
        <strain evidence="3 4">WF1</strain>
    </source>
</reference>
<dbReference type="EMBL" id="LPUF01000001">
    <property type="protein sequence ID" value="OQK18248.1"/>
    <property type="molecule type" value="Genomic_DNA"/>
</dbReference>
<comment type="caution">
    <text evidence="3">The sequence shown here is derived from an EMBL/GenBank/DDBJ whole genome shotgun (WGS) entry which is preliminary data.</text>
</comment>
<evidence type="ECO:0000256" key="1">
    <source>
        <dbReference type="ARBA" id="ARBA00007734"/>
    </source>
</evidence>
<sequence>MINHRILIKVLFCFTLTAVNFIGNAVAGTRPIVTVKGEEIFPVHVQDRLVRLLHELGEPAWSKKETEKMMNPVFSYLRAFTGRQFDRTLAALQRGDKYRPMIRKKLKQYQLPLALEALPMAESAFRYDALSNQGAYGLWQFMPVSARRYDLHVSSRLDERADPALATNAALKYLKDINKKFGRISILLSIASYNAGEGRIQGIVRKSGINRKARGYSRIVRFLPEQTRGYVPEFLAAALILKDPSFFGFPVTQSHVYRYIQIPKAYSLDKLVKLTHISSNTLYELNPELGKHKRTPTNNFILRLPNKSAIQLNKRLPTSIAWQPVTNPIDLKYQLKAKTQLVYTVRTGNYLGGIADLFNIPIQDLRKWNQIKGNNIKAGQRIVIYTKTPLMRKFYLIKSGDNLGLVAQTLGVPIDHLMFINGMNSPRQLKIGNRLFYYEQQV</sequence>
<dbReference type="STRING" id="1420851.AU255_10575"/>
<dbReference type="InterPro" id="IPR023346">
    <property type="entry name" value="Lysozyme-like_dom_sf"/>
</dbReference>
<protein>
    <recommendedName>
        <fullName evidence="2">LysM domain-containing protein</fullName>
    </recommendedName>
</protein>
<evidence type="ECO:0000259" key="2">
    <source>
        <dbReference type="PROSITE" id="PS51782"/>
    </source>
</evidence>
<evidence type="ECO:0000313" key="3">
    <source>
        <dbReference type="EMBL" id="OQK18248.1"/>
    </source>
</evidence>
<proteinExistence type="inferred from homology"/>
<dbReference type="PANTHER" id="PTHR37423">
    <property type="entry name" value="SOLUBLE LYTIC MUREIN TRANSGLYCOSYLASE-RELATED"/>
    <property type="match status" value="1"/>
</dbReference>
<dbReference type="OrthoDB" id="9815002at2"/>
<dbReference type="PANTHER" id="PTHR37423:SF2">
    <property type="entry name" value="MEMBRANE-BOUND LYTIC MUREIN TRANSGLYCOSYLASE C"/>
    <property type="match status" value="1"/>
</dbReference>
<evidence type="ECO:0000313" key="4">
    <source>
        <dbReference type="Proteomes" id="UP000191980"/>
    </source>
</evidence>
<dbReference type="Pfam" id="PF01476">
    <property type="entry name" value="LysM"/>
    <property type="match status" value="2"/>
</dbReference>
<dbReference type="RefSeq" id="WP_080522853.1">
    <property type="nucleotide sequence ID" value="NZ_LPUF01000001.1"/>
</dbReference>
<dbReference type="CDD" id="cd16894">
    <property type="entry name" value="MltD-like"/>
    <property type="match status" value="1"/>
</dbReference>
<dbReference type="Gene3D" id="1.10.530.10">
    <property type="match status" value="1"/>
</dbReference>
<feature type="domain" description="LysM" evidence="2">
    <location>
        <begin position="393"/>
        <end position="437"/>
    </location>
</feature>
<dbReference type="InterPro" id="IPR008258">
    <property type="entry name" value="Transglycosylase_SLT_dom_1"/>
</dbReference>
<feature type="domain" description="LysM" evidence="2">
    <location>
        <begin position="341"/>
        <end position="384"/>
    </location>
</feature>
<organism evidence="3 4">
    <name type="scientific">Methyloprofundus sedimenti</name>
    <dbReference type="NCBI Taxonomy" id="1420851"/>
    <lineage>
        <taxon>Bacteria</taxon>
        <taxon>Pseudomonadati</taxon>
        <taxon>Pseudomonadota</taxon>
        <taxon>Gammaproteobacteria</taxon>
        <taxon>Methylococcales</taxon>
        <taxon>Methylococcaceae</taxon>
        <taxon>Methyloprofundus</taxon>
    </lineage>
</organism>
<dbReference type="SUPFAM" id="SSF53955">
    <property type="entry name" value="Lysozyme-like"/>
    <property type="match status" value="1"/>
</dbReference>
<dbReference type="Pfam" id="PF01464">
    <property type="entry name" value="SLT"/>
    <property type="match status" value="1"/>
</dbReference>